<dbReference type="RefSeq" id="WP_114991475.1">
    <property type="nucleotide sequence ID" value="NZ_JABCUQ010000041.1"/>
</dbReference>
<organism evidence="2 3">
    <name type="scientific">Mobiluncus mulieris</name>
    <dbReference type="NCBI Taxonomy" id="2052"/>
    <lineage>
        <taxon>Bacteria</taxon>
        <taxon>Bacillati</taxon>
        <taxon>Actinomycetota</taxon>
        <taxon>Actinomycetes</taxon>
        <taxon>Actinomycetales</taxon>
        <taxon>Actinomycetaceae</taxon>
        <taxon>Mobiluncus</taxon>
    </lineage>
</organism>
<evidence type="ECO:0000313" key="2">
    <source>
        <dbReference type="EMBL" id="NMX04444.1"/>
    </source>
</evidence>
<proteinExistence type="predicted"/>
<dbReference type="EMBL" id="JABCUS010000039">
    <property type="protein sequence ID" value="NMX04444.1"/>
    <property type="molecule type" value="Genomic_DNA"/>
</dbReference>
<dbReference type="AlphaFoldDB" id="A0A378PFR3"/>
<dbReference type="InterPro" id="IPR036388">
    <property type="entry name" value="WH-like_DNA-bd_sf"/>
</dbReference>
<dbReference type="Proteomes" id="UP000575397">
    <property type="component" value="Unassembled WGS sequence"/>
</dbReference>
<evidence type="ECO:0000313" key="1">
    <source>
        <dbReference type="EMBL" id="MCU9969940.1"/>
    </source>
</evidence>
<dbReference type="Gene3D" id="1.10.10.10">
    <property type="entry name" value="Winged helix-like DNA-binding domain superfamily/Winged helix DNA-binding domain"/>
    <property type="match status" value="1"/>
</dbReference>
<comment type="caution">
    <text evidence="2">The sequence shown here is derived from an EMBL/GenBank/DDBJ whole genome shotgun (WGS) entry which is preliminary data.</text>
</comment>
<protein>
    <submittedName>
        <fullName evidence="2">Response regulator transcription factor</fullName>
    </submittedName>
</protein>
<reference evidence="1 4" key="1">
    <citation type="submission" date="2019-08" db="EMBL/GenBank/DDBJ databases">
        <title>Comparison of rpoB and gyrB Sequences from Mobiluncus Species and Development of a Multiplex PCR Method for Clinical Detection of Mobiluncus curtisii and Mobiluncus mulieris.</title>
        <authorList>
            <person name="Yang L."/>
            <person name="Shen Y."/>
            <person name="Xu G."/>
            <person name="Shu L.-B."/>
            <person name="Hu J."/>
            <person name="Zhang R."/>
            <person name="Wang Y."/>
            <person name="Zhou H.-W."/>
            <person name="Zhang X."/>
        </authorList>
    </citation>
    <scope>NUCLEOTIDE SEQUENCE [LARGE SCALE GENOMIC DNA]</scope>
    <source>
        <strain evidence="1 4">M26</strain>
    </source>
</reference>
<dbReference type="Proteomes" id="UP001209486">
    <property type="component" value="Unassembled WGS sequence"/>
</dbReference>
<evidence type="ECO:0000313" key="4">
    <source>
        <dbReference type="Proteomes" id="UP001209486"/>
    </source>
</evidence>
<dbReference type="EMBL" id="VSZY01000037">
    <property type="protein sequence ID" value="MCU9969940.1"/>
    <property type="molecule type" value="Genomic_DNA"/>
</dbReference>
<accession>A0A378PFR3</accession>
<evidence type="ECO:0000313" key="3">
    <source>
        <dbReference type="Proteomes" id="UP000575397"/>
    </source>
</evidence>
<reference evidence="2 3" key="2">
    <citation type="submission" date="2020-04" db="EMBL/GenBank/DDBJ databases">
        <title>Antimicrobial susceptibility and clonality of vaginal-derived multi-drug resistant Mobiluncus isolates in China.</title>
        <authorList>
            <person name="Zhang X."/>
        </authorList>
    </citation>
    <scope>NUCLEOTIDE SEQUENCE [LARGE SCALE GENOMIC DNA]</scope>
    <source>
        <strain evidence="2 3">12</strain>
    </source>
</reference>
<sequence>MGRVMVTSVESNPIGVPLRTPTSGLETELVSGFVEGFVSRCKQSSTSSVSVFVEPRLEHGYPDLLIVYYNPRRVTLWRENRDSLTKREFRILSYLLKHQRRKHTTASVSGDLGFSVSQVSTSLELLQNCGFLTETNEKWQCMNKTSFFALNRVVSIEAKICKPAKALEQAVKNTVFSSQSYSLFPSGSVFASTRSRFADWGVGIISGRAGKVVLEAVSKPVPVCTTSLRVNEWVARQDAEVMG</sequence>
<gene>
    <name evidence="1" type="ORF">FYZ43_11305</name>
    <name evidence="2" type="ORF">HHJ77_11170</name>
</gene>
<name>A0A378PFR3_9ACTO</name>